<dbReference type="GeneID" id="2872939"/>
<dbReference type="HOGENOM" id="CLU_778512_0_0_1"/>
<gene>
    <name evidence="2" type="ORF">ANIA_03517</name>
</gene>
<dbReference type="KEGG" id="ani:ANIA_03517"/>
<dbReference type="OrthoDB" id="3800389at2759"/>
<sequence>MTSQSQSRPRFYRNLQNLGEKSVLTLTNLRQKHSTVSISDSKSQSSTHSSDIARYQNENPSPNSGTNTNKQASSHTISVALDRIQSSSSQAKSRLSVAVPSILASLSNTAAPTTPNNPTSSLLTLNRHIETQSTQARHLFTQKSHLLSQNEREWIGATISDTEDAIREVLKITETFRVDQELNNGHVGMKSQIRWLVRDSRRAKEERERLMLCHASLMGVIGRLQSLHLPNEAQMGLVQDAARQHETEGDSERGTVGGPPEPSAPGPIYGSSLSSTEPRPKSPVWDLSVQLQDAGMEVAVTEPALLLPNSPVSAAPHSTSISAAEFPMQSDEVAPEKLDDELLDMLSWRWAQGRQS</sequence>
<protein>
    <submittedName>
        <fullName evidence="2">Uncharacterized protein</fullName>
    </submittedName>
</protein>
<evidence type="ECO:0000256" key="1">
    <source>
        <dbReference type="SAM" id="MobiDB-lite"/>
    </source>
</evidence>
<dbReference type="Proteomes" id="UP000000560">
    <property type="component" value="Chromosome II"/>
</dbReference>
<proteinExistence type="predicted"/>
<reference evidence="3" key="1">
    <citation type="journal article" date="2005" name="Nature">
        <title>Sequencing of Aspergillus nidulans and comparative analysis with A. fumigatus and A. oryzae.</title>
        <authorList>
            <person name="Galagan J.E."/>
            <person name="Calvo S.E."/>
            <person name="Cuomo C."/>
            <person name="Ma L.J."/>
            <person name="Wortman J.R."/>
            <person name="Batzoglou S."/>
            <person name="Lee S.I."/>
            <person name="Basturkmen M."/>
            <person name="Spevak C.C."/>
            <person name="Clutterbuck J."/>
            <person name="Kapitonov V."/>
            <person name="Jurka J."/>
            <person name="Scazzocchio C."/>
            <person name="Farman M."/>
            <person name="Butler J."/>
            <person name="Purcell S."/>
            <person name="Harris S."/>
            <person name="Braus G.H."/>
            <person name="Draht O."/>
            <person name="Busch S."/>
            <person name="D'Enfert C."/>
            <person name="Bouchier C."/>
            <person name="Goldman G.H."/>
            <person name="Bell-Pedersen D."/>
            <person name="Griffiths-Jones S."/>
            <person name="Doonan J.H."/>
            <person name="Yu J."/>
            <person name="Vienken K."/>
            <person name="Pain A."/>
            <person name="Freitag M."/>
            <person name="Selker E.U."/>
            <person name="Archer D.B."/>
            <person name="Penalva M.A."/>
            <person name="Oakley B.R."/>
            <person name="Momany M."/>
            <person name="Tanaka T."/>
            <person name="Kumagai T."/>
            <person name="Asai K."/>
            <person name="Machida M."/>
            <person name="Nierman W.C."/>
            <person name="Denning D.W."/>
            <person name="Caddick M."/>
            <person name="Hynes M."/>
            <person name="Paoletti M."/>
            <person name="Fischer R."/>
            <person name="Miller B."/>
            <person name="Dyer P."/>
            <person name="Sachs M.S."/>
            <person name="Osmani S.A."/>
            <person name="Birren B.W."/>
        </authorList>
    </citation>
    <scope>NUCLEOTIDE SEQUENCE [LARGE SCALE GENOMIC DNA]</scope>
    <source>
        <strain evidence="3">FGSC A4 / ATCC 38163 / CBS 112.46 / NRRL 194 / M139</strain>
    </source>
</reference>
<name>Q5B7G3_EMENI</name>
<dbReference type="OMA" id="QSWISAT"/>
<accession>Q5B7G3</accession>
<dbReference type="VEuPathDB" id="FungiDB:AN3517"/>
<dbReference type="EMBL" id="BN001302">
    <property type="protein sequence ID" value="CBF75988.1"/>
    <property type="molecule type" value="Genomic_DNA"/>
</dbReference>
<accession>C8V4U6</accession>
<feature type="compositionally biased region" description="Basic and acidic residues" evidence="1">
    <location>
        <begin position="242"/>
        <end position="253"/>
    </location>
</feature>
<keyword evidence="3" id="KW-1185">Reference proteome</keyword>
<feature type="region of interest" description="Disordered" evidence="1">
    <location>
        <begin position="34"/>
        <end position="74"/>
    </location>
</feature>
<feature type="region of interest" description="Disordered" evidence="1">
    <location>
        <begin position="241"/>
        <end position="283"/>
    </location>
</feature>
<reference evidence="3" key="2">
    <citation type="journal article" date="2009" name="Fungal Genet. Biol.">
        <title>The 2008 update of the Aspergillus nidulans genome annotation: a community effort.</title>
        <authorList>
            <person name="Wortman J.R."/>
            <person name="Gilsenan J.M."/>
            <person name="Joardar V."/>
            <person name="Deegan J."/>
            <person name="Clutterbuck J."/>
            <person name="Andersen M.R."/>
            <person name="Archer D."/>
            <person name="Bencina M."/>
            <person name="Braus G."/>
            <person name="Coutinho P."/>
            <person name="von Dohren H."/>
            <person name="Doonan J."/>
            <person name="Driessen A.J."/>
            <person name="Durek P."/>
            <person name="Espeso E."/>
            <person name="Fekete E."/>
            <person name="Flipphi M."/>
            <person name="Estrada C.G."/>
            <person name="Geysens S."/>
            <person name="Goldman G."/>
            <person name="de Groot P.W."/>
            <person name="Hansen K."/>
            <person name="Harris S.D."/>
            <person name="Heinekamp T."/>
            <person name="Helmstaedt K."/>
            <person name="Henrissat B."/>
            <person name="Hofmann G."/>
            <person name="Homan T."/>
            <person name="Horio T."/>
            <person name="Horiuchi H."/>
            <person name="James S."/>
            <person name="Jones M."/>
            <person name="Karaffa L."/>
            <person name="Karanyi Z."/>
            <person name="Kato M."/>
            <person name="Keller N."/>
            <person name="Kelly D.E."/>
            <person name="Kiel J.A."/>
            <person name="Kim J.M."/>
            <person name="van der Klei I.J."/>
            <person name="Klis F.M."/>
            <person name="Kovalchuk A."/>
            <person name="Krasevec N."/>
            <person name="Kubicek C.P."/>
            <person name="Liu B."/>
            <person name="Maccabe A."/>
            <person name="Meyer V."/>
            <person name="Mirabito P."/>
            <person name="Miskei M."/>
            <person name="Mos M."/>
            <person name="Mullins J."/>
            <person name="Nelson D.R."/>
            <person name="Nielsen J."/>
            <person name="Oakley B.R."/>
            <person name="Osmani S.A."/>
            <person name="Pakula T."/>
            <person name="Paszewski A."/>
            <person name="Paulsen I."/>
            <person name="Pilsyk S."/>
            <person name="Pocsi I."/>
            <person name="Punt P.J."/>
            <person name="Ram A.F."/>
            <person name="Ren Q."/>
            <person name="Robellet X."/>
            <person name="Robson G."/>
            <person name="Seiboth B."/>
            <person name="van Solingen P."/>
            <person name="Specht T."/>
            <person name="Sun J."/>
            <person name="Taheri-Talesh N."/>
            <person name="Takeshita N."/>
            <person name="Ussery D."/>
            <person name="vanKuyk P.A."/>
            <person name="Visser H."/>
            <person name="van de Vondervoort P.J."/>
            <person name="de Vries R.P."/>
            <person name="Walton J."/>
            <person name="Xiang X."/>
            <person name="Xiong Y."/>
            <person name="Zeng A.P."/>
            <person name="Brandt B.W."/>
            <person name="Cornell M.J."/>
            <person name="van den Hondel C.A."/>
            <person name="Visser J."/>
            <person name="Oliver S.G."/>
            <person name="Turner G."/>
        </authorList>
    </citation>
    <scope>GENOME REANNOTATION</scope>
    <source>
        <strain evidence="3">FGSC A4 / ATCC 38163 / CBS 112.46 / NRRL 194 / M139</strain>
    </source>
</reference>
<dbReference type="AlphaFoldDB" id="Q5B7G3"/>
<evidence type="ECO:0000313" key="2">
    <source>
        <dbReference type="EMBL" id="CBF75988.1"/>
    </source>
</evidence>
<organism evidence="2 3">
    <name type="scientific">Emericella nidulans (strain FGSC A4 / ATCC 38163 / CBS 112.46 / NRRL 194 / M139)</name>
    <name type="common">Aspergillus nidulans</name>
    <dbReference type="NCBI Taxonomy" id="227321"/>
    <lineage>
        <taxon>Eukaryota</taxon>
        <taxon>Fungi</taxon>
        <taxon>Dikarya</taxon>
        <taxon>Ascomycota</taxon>
        <taxon>Pezizomycotina</taxon>
        <taxon>Eurotiomycetes</taxon>
        <taxon>Eurotiomycetidae</taxon>
        <taxon>Eurotiales</taxon>
        <taxon>Aspergillaceae</taxon>
        <taxon>Aspergillus</taxon>
        <taxon>Aspergillus subgen. Nidulantes</taxon>
    </lineage>
</organism>
<dbReference type="InParanoid" id="Q5B7G3"/>
<dbReference type="RefSeq" id="XP_661121.1">
    <property type="nucleotide sequence ID" value="XM_656029.1"/>
</dbReference>
<feature type="compositionally biased region" description="Polar residues" evidence="1">
    <location>
        <begin position="56"/>
        <end position="74"/>
    </location>
</feature>
<evidence type="ECO:0000313" key="3">
    <source>
        <dbReference type="Proteomes" id="UP000000560"/>
    </source>
</evidence>
<feature type="compositionally biased region" description="Low complexity" evidence="1">
    <location>
        <begin position="34"/>
        <end position="50"/>
    </location>
</feature>